<organism evidence="1 2">
    <name type="scientific">Phytophthora sojae (strain P6497)</name>
    <name type="common">Soybean stem and root rot agent</name>
    <name type="synonym">Phytophthora megasperma f. sp. glycines</name>
    <dbReference type="NCBI Taxonomy" id="1094619"/>
    <lineage>
        <taxon>Eukaryota</taxon>
        <taxon>Sar</taxon>
        <taxon>Stramenopiles</taxon>
        <taxon>Oomycota</taxon>
        <taxon>Peronosporomycetes</taxon>
        <taxon>Peronosporales</taxon>
        <taxon>Peronosporaceae</taxon>
        <taxon>Phytophthora</taxon>
    </lineage>
</organism>
<dbReference type="PANTHER" id="PTHR37069">
    <property type="entry name" value="DDE_TNP_1_7 DOMAIN-CONTAINING PROTEIN"/>
    <property type="match status" value="1"/>
</dbReference>
<name>G4Z163_PHYSP</name>
<keyword evidence="2" id="KW-1185">Reference proteome</keyword>
<proteinExistence type="predicted"/>
<gene>
    <name evidence="1" type="ORF">PHYSODRAFT_381607</name>
</gene>
<dbReference type="EMBL" id="JH159152">
    <property type="protein sequence ID" value="EGZ24064.1"/>
    <property type="molecule type" value="Genomic_DNA"/>
</dbReference>
<dbReference type="GeneID" id="20650766"/>
<dbReference type="AlphaFoldDB" id="G4Z163"/>
<dbReference type="InParanoid" id="G4Z163"/>
<dbReference type="PANTHER" id="PTHR37069:SF2">
    <property type="entry name" value="PIGGYBAC TRANSPOSABLE ELEMENT-DERIVED PROTEIN DOMAIN-CONTAINING PROTEIN"/>
    <property type="match status" value="1"/>
</dbReference>
<dbReference type="RefSeq" id="XP_009519352.1">
    <property type="nucleotide sequence ID" value="XM_009521057.1"/>
</dbReference>
<feature type="non-terminal residue" evidence="1">
    <location>
        <position position="1"/>
    </location>
</feature>
<evidence type="ECO:0000313" key="2">
    <source>
        <dbReference type="Proteomes" id="UP000002640"/>
    </source>
</evidence>
<reference evidence="1 2" key="1">
    <citation type="journal article" date="2006" name="Science">
        <title>Phytophthora genome sequences uncover evolutionary origins and mechanisms of pathogenesis.</title>
        <authorList>
            <person name="Tyler B.M."/>
            <person name="Tripathy S."/>
            <person name="Zhang X."/>
            <person name="Dehal P."/>
            <person name="Jiang R.H."/>
            <person name="Aerts A."/>
            <person name="Arredondo F.D."/>
            <person name="Baxter L."/>
            <person name="Bensasson D."/>
            <person name="Beynon J.L."/>
            <person name="Chapman J."/>
            <person name="Damasceno C.M."/>
            <person name="Dorrance A.E."/>
            <person name="Dou D."/>
            <person name="Dickerman A.W."/>
            <person name="Dubchak I.L."/>
            <person name="Garbelotto M."/>
            <person name="Gijzen M."/>
            <person name="Gordon S.G."/>
            <person name="Govers F."/>
            <person name="Grunwald N.J."/>
            <person name="Huang W."/>
            <person name="Ivors K.L."/>
            <person name="Jones R.W."/>
            <person name="Kamoun S."/>
            <person name="Krampis K."/>
            <person name="Lamour K.H."/>
            <person name="Lee M.K."/>
            <person name="McDonald W.H."/>
            <person name="Medina M."/>
            <person name="Meijer H.J."/>
            <person name="Nordberg E.K."/>
            <person name="Maclean D.J."/>
            <person name="Ospina-Giraldo M.D."/>
            <person name="Morris P.F."/>
            <person name="Phuntumart V."/>
            <person name="Putnam N.H."/>
            <person name="Rash S."/>
            <person name="Rose J.K."/>
            <person name="Sakihama Y."/>
            <person name="Salamov A.A."/>
            <person name="Savidor A."/>
            <person name="Scheuring C.F."/>
            <person name="Smith B.M."/>
            <person name="Sobral B.W."/>
            <person name="Terry A."/>
            <person name="Torto-Alalibo T.A."/>
            <person name="Win J."/>
            <person name="Xu Z."/>
            <person name="Zhang H."/>
            <person name="Grigoriev I.V."/>
            <person name="Rokhsar D.S."/>
            <person name="Boore J.L."/>
        </authorList>
    </citation>
    <scope>NUCLEOTIDE SEQUENCE [LARGE SCALE GENOMIC DNA]</scope>
    <source>
        <strain evidence="1 2">P6497</strain>
    </source>
</reference>
<dbReference type="Proteomes" id="UP000002640">
    <property type="component" value="Unassembled WGS sequence"/>
</dbReference>
<sequence length="54" mass="6278">FKELWRILRRSGWTSKPPPLGACQKATEYRYIRPGCSMKDQEGEDFFVGEEALV</sequence>
<feature type="non-terminal residue" evidence="1">
    <location>
        <position position="54"/>
    </location>
</feature>
<evidence type="ECO:0000313" key="1">
    <source>
        <dbReference type="EMBL" id="EGZ24064.1"/>
    </source>
</evidence>
<dbReference type="KEGG" id="psoj:PHYSODRAFT_381607"/>
<accession>G4Z163</accession>
<protein>
    <submittedName>
        <fullName evidence="1">Uncharacterized protein</fullName>
    </submittedName>
</protein>